<feature type="region of interest" description="Disordered" evidence="1">
    <location>
        <begin position="1"/>
        <end position="72"/>
    </location>
</feature>
<dbReference type="AlphaFoldDB" id="A0AAN9IQ87"/>
<evidence type="ECO:0000256" key="1">
    <source>
        <dbReference type="SAM" id="MobiDB-lite"/>
    </source>
</evidence>
<dbReference type="PANTHER" id="PTHR38386:SF7">
    <property type="entry name" value="TOPOISOMERASE 1-ASSOCIATED FACTOR 1"/>
    <property type="match status" value="1"/>
</dbReference>
<dbReference type="PANTHER" id="PTHR38386">
    <property type="entry name" value="OS05G0426900 PROTEIN"/>
    <property type="match status" value="1"/>
</dbReference>
<sequence length="181" mass="20350">MNGYSKISNGTAQKTRPKDFSDFYYSFHPQTPKPQEEEEDDDESDNNKQVVKKEKEDGGVVGINNNNNNSGERFGVVLGRSVSVSSSSSSGFLQLGRVKRAFSMRRSSSVSERYCRIHDQYMAIASPPLANNNNNIDEDDHHQIIDDGDEIRTSRRRSSSMKMKKLRGGKIVKACKRLLGL</sequence>
<protein>
    <submittedName>
        <fullName evidence="2">Uncharacterized protein</fullName>
    </submittedName>
</protein>
<proteinExistence type="predicted"/>
<dbReference type="Proteomes" id="UP001372338">
    <property type="component" value="Unassembled WGS sequence"/>
</dbReference>
<evidence type="ECO:0000313" key="3">
    <source>
        <dbReference type="Proteomes" id="UP001372338"/>
    </source>
</evidence>
<reference evidence="2 3" key="1">
    <citation type="submission" date="2024-01" db="EMBL/GenBank/DDBJ databases">
        <title>The genomes of 5 underutilized Papilionoideae crops provide insights into root nodulation and disease resistanc.</title>
        <authorList>
            <person name="Yuan L."/>
        </authorList>
    </citation>
    <scope>NUCLEOTIDE SEQUENCE [LARGE SCALE GENOMIC DNA]</scope>
    <source>
        <strain evidence="2">ZHUSHIDOU_FW_LH</strain>
        <tissue evidence="2">Leaf</tissue>
    </source>
</reference>
<evidence type="ECO:0000313" key="2">
    <source>
        <dbReference type="EMBL" id="KAK7284034.1"/>
    </source>
</evidence>
<dbReference type="EMBL" id="JAYWIO010000002">
    <property type="protein sequence ID" value="KAK7284034.1"/>
    <property type="molecule type" value="Genomic_DNA"/>
</dbReference>
<organism evidence="2 3">
    <name type="scientific">Crotalaria pallida</name>
    <name type="common">Smooth rattlebox</name>
    <name type="synonym">Crotalaria striata</name>
    <dbReference type="NCBI Taxonomy" id="3830"/>
    <lineage>
        <taxon>Eukaryota</taxon>
        <taxon>Viridiplantae</taxon>
        <taxon>Streptophyta</taxon>
        <taxon>Embryophyta</taxon>
        <taxon>Tracheophyta</taxon>
        <taxon>Spermatophyta</taxon>
        <taxon>Magnoliopsida</taxon>
        <taxon>eudicotyledons</taxon>
        <taxon>Gunneridae</taxon>
        <taxon>Pentapetalae</taxon>
        <taxon>rosids</taxon>
        <taxon>fabids</taxon>
        <taxon>Fabales</taxon>
        <taxon>Fabaceae</taxon>
        <taxon>Papilionoideae</taxon>
        <taxon>50 kb inversion clade</taxon>
        <taxon>genistoids sensu lato</taxon>
        <taxon>core genistoids</taxon>
        <taxon>Crotalarieae</taxon>
        <taxon>Crotalaria</taxon>
    </lineage>
</organism>
<name>A0AAN9IQ87_CROPI</name>
<accession>A0AAN9IQ87</accession>
<gene>
    <name evidence="2" type="ORF">RIF29_13785</name>
</gene>
<feature type="compositionally biased region" description="Polar residues" evidence="1">
    <location>
        <begin position="1"/>
        <end position="14"/>
    </location>
</feature>
<keyword evidence="3" id="KW-1185">Reference proteome</keyword>
<comment type="caution">
    <text evidence="2">The sequence shown here is derived from an EMBL/GenBank/DDBJ whole genome shotgun (WGS) entry which is preliminary data.</text>
</comment>